<dbReference type="InterPro" id="IPR010730">
    <property type="entry name" value="HET"/>
</dbReference>
<evidence type="ECO:0000313" key="3">
    <source>
        <dbReference type="Proteomes" id="UP001321760"/>
    </source>
</evidence>
<sequence length="873" mass="99519">MGRWHLAQCRSPIVTLQSGKLHCLTCHGSPPERSLTPERNTNTFLPTPPDEPLGHLNLRWPSTVNYVNGAPQDIDQRARISAGRDRPNQTHSYVYPRRLQHNEIRLAHLSPSPFHNAPLHISLATYLDDDYPDYEAVSYTWGDDTGDSNPSVPAYIGPFFDILLLTRNCAAMLLYARRPDVQRPLWVDAICINQTDILEKEVQIPKMASIYKQCLRVLVYLGESATLAPQHRNGRMFPKRRPLSDLSRDMQSFGHMLGLPYFSRLWVIQELILARHAVFIYLGSEYHTEAMSASKITFDMTLAPWLSHLGQQFLSSENSFIGALNLTGRATCADIRDRIFGILGLVHGGQAELLRPDYTISALHVFVGLFSHLVVVSGYARRVLRNAIGVRGWDKQPSWVPDWRSEEGIFLADFSIANSCREDLETLFRQRWRATFSVDQVIWLDEPGFDFSFDPKIIFPLPQRCSVDANSGALTTRLVHFCAVRRKLHYLGTHLETGAQHSIHLYELPGEQSKTISIIVLSHGRNLHRLVHPATDHIFFAGPDVPLLVRKLNDTDYRIVASLDSVYLAYPWASMQEGFVHEPDINALLDFQATTSLGVSVPFFTDDRQLVDAYLESIDPISKQRRETRTAKTIWRQLFPGADTLEAALPALQGVLQQQHDGVNAQSGWFYSRFDAINRRFKASELRNPRTNAIGRYIEFIFPASHFDYVMEHYCSPLFYAGEDPDGSCRMEEARLYDQEQLQWEWLRQGHWVALHDGDGPGGKSELTRHIAALRIPGLEHASVKLRTSTAKAIYILTHYTWEMDVLKRLGRFDGRTELERLYKLSKELSWMGKTKQKMGSIFPARRMAPLGWSRNVVDELGIDGFVTTVRIF</sequence>
<proteinExistence type="predicted"/>
<dbReference type="InterPro" id="IPR052895">
    <property type="entry name" value="HetReg/Transcr_Mod"/>
</dbReference>
<dbReference type="PANTHER" id="PTHR24148">
    <property type="entry name" value="ANKYRIN REPEAT DOMAIN-CONTAINING PROTEIN 39 HOMOLOG-RELATED"/>
    <property type="match status" value="1"/>
</dbReference>
<evidence type="ECO:0000313" key="2">
    <source>
        <dbReference type="EMBL" id="KAK4451249.1"/>
    </source>
</evidence>
<gene>
    <name evidence="2" type="ORF">QBC34DRAFT_401571</name>
</gene>
<dbReference type="PANTHER" id="PTHR24148:SF81">
    <property type="entry name" value="HETEROKARYON INCOMPATIBILITY DOMAIN-CONTAINING PROTEIN"/>
    <property type="match status" value="1"/>
</dbReference>
<reference evidence="2" key="2">
    <citation type="submission" date="2023-05" db="EMBL/GenBank/DDBJ databases">
        <authorList>
            <consortium name="Lawrence Berkeley National Laboratory"/>
            <person name="Steindorff A."/>
            <person name="Hensen N."/>
            <person name="Bonometti L."/>
            <person name="Westerberg I."/>
            <person name="Brannstrom I.O."/>
            <person name="Guillou S."/>
            <person name="Cros-Aarteil S."/>
            <person name="Calhoun S."/>
            <person name="Haridas S."/>
            <person name="Kuo A."/>
            <person name="Mondo S."/>
            <person name="Pangilinan J."/>
            <person name="Riley R."/>
            <person name="Labutti K."/>
            <person name="Andreopoulos B."/>
            <person name="Lipzen A."/>
            <person name="Chen C."/>
            <person name="Yanf M."/>
            <person name="Daum C."/>
            <person name="Ng V."/>
            <person name="Clum A."/>
            <person name="Ohm R."/>
            <person name="Martin F."/>
            <person name="Silar P."/>
            <person name="Natvig D."/>
            <person name="Lalanne C."/>
            <person name="Gautier V."/>
            <person name="Ament-Velasquez S.L."/>
            <person name="Kruys A."/>
            <person name="Hutchinson M.I."/>
            <person name="Powell A.J."/>
            <person name="Barry K."/>
            <person name="Miller A.N."/>
            <person name="Grigoriev I.V."/>
            <person name="Debuchy R."/>
            <person name="Gladieux P."/>
            <person name="Thoren M.H."/>
            <person name="Johannesson H."/>
        </authorList>
    </citation>
    <scope>NUCLEOTIDE SEQUENCE</scope>
    <source>
        <strain evidence="2">PSN243</strain>
    </source>
</reference>
<reference evidence="2" key="1">
    <citation type="journal article" date="2023" name="Mol. Phylogenet. Evol.">
        <title>Genome-scale phylogeny and comparative genomics of the fungal order Sordariales.</title>
        <authorList>
            <person name="Hensen N."/>
            <person name="Bonometti L."/>
            <person name="Westerberg I."/>
            <person name="Brannstrom I.O."/>
            <person name="Guillou S."/>
            <person name="Cros-Aarteil S."/>
            <person name="Calhoun S."/>
            <person name="Haridas S."/>
            <person name="Kuo A."/>
            <person name="Mondo S."/>
            <person name="Pangilinan J."/>
            <person name="Riley R."/>
            <person name="LaButti K."/>
            <person name="Andreopoulos B."/>
            <person name="Lipzen A."/>
            <person name="Chen C."/>
            <person name="Yan M."/>
            <person name="Daum C."/>
            <person name="Ng V."/>
            <person name="Clum A."/>
            <person name="Steindorff A."/>
            <person name="Ohm R.A."/>
            <person name="Martin F."/>
            <person name="Silar P."/>
            <person name="Natvig D.O."/>
            <person name="Lalanne C."/>
            <person name="Gautier V."/>
            <person name="Ament-Velasquez S.L."/>
            <person name="Kruys A."/>
            <person name="Hutchinson M.I."/>
            <person name="Powell A.J."/>
            <person name="Barry K."/>
            <person name="Miller A.N."/>
            <person name="Grigoriev I.V."/>
            <person name="Debuchy R."/>
            <person name="Gladieux P."/>
            <person name="Hiltunen Thoren M."/>
            <person name="Johannesson H."/>
        </authorList>
    </citation>
    <scope>NUCLEOTIDE SEQUENCE</scope>
    <source>
        <strain evidence="2">PSN243</strain>
    </source>
</reference>
<dbReference type="Pfam" id="PF06985">
    <property type="entry name" value="HET"/>
    <property type="match status" value="1"/>
</dbReference>
<accession>A0AAV9GR16</accession>
<name>A0AAV9GR16_9PEZI</name>
<comment type="caution">
    <text evidence="2">The sequence shown here is derived from an EMBL/GenBank/DDBJ whole genome shotgun (WGS) entry which is preliminary data.</text>
</comment>
<protein>
    <submittedName>
        <fullName evidence="2">Heterokaryon incompatibility protein-domain-containing protein</fullName>
    </submittedName>
</protein>
<organism evidence="2 3">
    <name type="scientific">Podospora aff. communis PSN243</name>
    <dbReference type="NCBI Taxonomy" id="3040156"/>
    <lineage>
        <taxon>Eukaryota</taxon>
        <taxon>Fungi</taxon>
        <taxon>Dikarya</taxon>
        <taxon>Ascomycota</taxon>
        <taxon>Pezizomycotina</taxon>
        <taxon>Sordariomycetes</taxon>
        <taxon>Sordariomycetidae</taxon>
        <taxon>Sordariales</taxon>
        <taxon>Podosporaceae</taxon>
        <taxon>Podospora</taxon>
    </lineage>
</organism>
<keyword evidence="3" id="KW-1185">Reference proteome</keyword>
<dbReference type="Proteomes" id="UP001321760">
    <property type="component" value="Unassembled WGS sequence"/>
</dbReference>
<dbReference type="AlphaFoldDB" id="A0AAV9GR16"/>
<dbReference type="EMBL" id="MU865929">
    <property type="protein sequence ID" value="KAK4451249.1"/>
    <property type="molecule type" value="Genomic_DNA"/>
</dbReference>
<feature type="domain" description="Heterokaryon incompatibility" evidence="1">
    <location>
        <begin position="134"/>
        <end position="270"/>
    </location>
</feature>
<evidence type="ECO:0000259" key="1">
    <source>
        <dbReference type="Pfam" id="PF06985"/>
    </source>
</evidence>